<evidence type="ECO:0000313" key="1">
    <source>
        <dbReference type="EMBL" id="RCN56848.1"/>
    </source>
</evidence>
<dbReference type="STRING" id="163359.A9R16_01110"/>
<evidence type="ECO:0000313" key="2">
    <source>
        <dbReference type="Proteomes" id="UP000253250"/>
    </source>
</evidence>
<proteinExistence type="predicted"/>
<dbReference type="EMBL" id="PSYR01000002">
    <property type="protein sequence ID" value="RCN56848.1"/>
    <property type="molecule type" value="Genomic_DNA"/>
</dbReference>
<dbReference type="AlphaFoldDB" id="A0A1C2G095"/>
<dbReference type="RefSeq" id="WP_065971186.1">
    <property type="nucleotide sequence ID" value="NZ_CP080624.1"/>
</dbReference>
<dbReference type="Proteomes" id="UP000253250">
    <property type="component" value="Unassembled WGS sequence"/>
</dbReference>
<comment type="caution">
    <text evidence="1">The sequence shown here is derived from an EMBL/GenBank/DDBJ whole genome shotgun (WGS) entry which is preliminary data.</text>
</comment>
<gene>
    <name evidence="1" type="ORF">C4900_13955</name>
</gene>
<keyword evidence="2" id="KW-1185">Reference proteome</keyword>
<sequence>MIARDHAPAVLANGRSLTARAHRGGVGKAEPLGRAGRRQGAGYRVAAQAGGEVAIRRFRLSMAIIASGRSIPSRIGRWPMCKPT</sequence>
<reference evidence="1 2" key="1">
    <citation type="submission" date="2018-02" db="EMBL/GenBank/DDBJ databases">
        <title>Insights into the biology of acidophilic members of the Acidiferrobacteraceae family derived from comparative genomic analyses.</title>
        <authorList>
            <person name="Issotta F."/>
            <person name="Thyssen C."/>
            <person name="Mena C."/>
            <person name="Moya A."/>
            <person name="Bellenberg S."/>
            <person name="Sproer C."/>
            <person name="Covarrubias P.C."/>
            <person name="Sand W."/>
            <person name="Quatrini R."/>
            <person name="Vera M."/>
        </authorList>
    </citation>
    <scope>NUCLEOTIDE SEQUENCE [LARGE SCALE GENOMIC DNA]</scope>
    <source>
        <strain evidence="2">m-1</strain>
    </source>
</reference>
<name>A0A1C2G095_9GAMM</name>
<organism evidence="1 2">
    <name type="scientific">Acidiferrobacter thiooxydans</name>
    <dbReference type="NCBI Taxonomy" id="163359"/>
    <lineage>
        <taxon>Bacteria</taxon>
        <taxon>Pseudomonadati</taxon>
        <taxon>Pseudomonadota</taxon>
        <taxon>Gammaproteobacteria</taxon>
        <taxon>Acidiferrobacterales</taxon>
        <taxon>Acidiferrobacteraceae</taxon>
        <taxon>Acidiferrobacter</taxon>
    </lineage>
</organism>
<protein>
    <submittedName>
        <fullName evidence="1">Uncharacterized protein</fullName>
    </submittedName>
</protein>
<accession>A0A1C2G095</accession>